<comment type="subunit">
    <text evidence="3">UreD, UreF and UreG form a complex that acts as a GTP-hydrolysis-dependent molecular chaperone, activating the urease apoprotein by helping to assemble the nickel containing metallocenter of UreC. The UreE protein probably delivers the nickel.</text>
</comment>
<dbReference type="Pfam" id="PF01730">
    <property type="entry name" value="UreF"/>
    <property type="match status" value="1"/>
</dbReference>
<dbReference type="PANTHER" id="PTHR33620">
    <property type="entry name" value="UREASE ACCESSORY PROTEIN F"/>
    <property type="match status" value="1"/>
</dbReference>
<keyword evidence="1 3" id="KW-0996">Nickel insertion</keyword>
<reference evidence="5" key="1">
    <citation type="submission" date="2019-02" db="EMBL/GenBank/DDBJ databases">
        <authorList>
            <person name="Gruber-Vodicka R. H."/>
            <person name="Seah K. B. B."/>
        </authorList>
    </citation>
    <scope>NUCLEOTIDE SEQUENCE</scope>
    <source>
        <strain evidence="5">BECK_BZ106</strain>
        <strain evidence="4">BECK_BZ15</strain>
    </source>
</reference>
<dbReference type="HAMAP" id="MF_01385">
    <property type="entry name" value="UreF"/>
    <property type="match status" value="1"/>
</dbReference>
<keyword evidence="2 3" id="KW-0143">Chaperone</keyword>
<evidence type="ECO:0000313" key="5">
    <source>
        <dbReference type="EMBL" id="VFJ61055.1"/>
    </source>
</evidence>
<dbReference type="Gene3D" id="1.10.4190.10">
    <property type="entry name" value="Urease accessory protein UreF"/>
    <property type="match status" value="1"/>
</dbReference>
<dbReference type="GO" id="GO:0005737">
    <property type="term" value="C:cytoplasm"/>
    <property type="evidence" value="ECO:0007669"/>
    <property type="project" value="UniProtKB-SubCell"/>
</dbReference>
<gene>
    <name evidence="3" type="primary">ureF</name>
    <name evidence="4" type="ORF">BECKFW1821A_GA0114235_10509</name>
    <name evidence="5" type="ORF">BECKFW1821B_GA0114236_10639</name>
</gene>
<evidence type="ECO:0000256" key="3">
    <source>
        <dbReference type="HAMAP-Rule" id="MF_01385"/>
    </source>
</evidence>
<sequence>MNESRAISSLRLWQLISPALPVGAYAYSQGLEYAVESHWVHDEKSASRWILGNLRHNFACLDLPILKRLIQAWNAGDGERIEYWNRYLLCSRETRELRGEDGQMGAALQRLLLELGLSKADRWSQAEVGFACMFALAASAWKIEEPEAARGYAWAWCENQVTAAIKLIPLGQSAGQRILFAASGAIVDAVSQSRKMADEDLGVLSTGLAIASSRHEMQYTRLFRS</sequence>
<evidence type="ECO:0000256" key="1">
    <source>
        <dbReference type="ARBA" id="ARBA00022988"/>
    </source>
</evidence>
<dbReference type="InterPro" id="IPR002639">
    <property type="entry name" value="UreF"/>
</dbReference>
<dbReference type="EMBL" id="CAADFD010000063">
    <property type="protein sequence ID" value="VFJ61055.1"/>
    <property type="molecule type" value="Genomic_DNA"/>
</dbReference>
<dbReference type="PANTHER" id="PTHR33620:SF1">
    <property type="entry name" value="UREASE ACCESSORY PROTEIN F"/>
    <property type="match status" value="1"/>
</dbReference>
<evidence type="ECO:0000256" key="2">
    <source>
        <dbReference type="ARBA" id="ARBA00023186"/>
    </source>
</evidence>
<comment type="function">
    <text evidence="3">Required for maturation of urease via the functional incorporation of the urease nickel metallocenter.</text>
</comment>
<proteinExistence type="inferred from homology"/>
<accession>A0A450T3H7</accession>
<dbReference type="EMBL" id="CAADEW010000050">
    <property type="protein sequence ID" value="VFJ54797.1"/>
    <property type="molecule type" value="Genomic_DNA"/>
</dbReference>
<name>A0A450T3H7_9GAMM</name>
<comment type="subcellular location">
    <subcellularLocation>
        <location evidence="3">Cytoplasm</location>
    </subcellularLocation>
</comment>
<organism evidence="5">
    <name type="scientific">Candidatus Kentrum sp. FW</name>
    <dbReference type="NCBI Taxonomy" id="2126338"/>
    <lineage>
        <taxon>Bacteria</taxon>
        <taxon>Pseudomonadati</taxon>
        <taxon>Pseudomonadota</taxon>
        <taxon>Gammaproteobacteria</taxon>
        <taxon>Candidatus Kentrum</taxon>
    </lineage>
</organism>
<dbReference type="AlphaFoldDB" id="A0A450T3H7"/>
<evidence type="ECO:0000313" key="4">
    <source>
        <dbReference type="EMBL" id="VFJ54797.1"/>
    </source>
</evidence>
<dbReference type="PIRSF" id="PIRSF009467">
    <property type="entry name" value="Ureas_acces_UreF"/>
    <property type="match status" value="1"/>
</dbReference>
<comment type="similarity">
    <text evidence="3">Belongs to the UreF family.</text>
</comment>
<protein>
    <recommendedName>
        <fullName evidence="3">Urease accessory protein UreF</fullName>
    </recommendedName>
</protein>
<dbReference type="InterPro" id="IPR038277">
    <property type="entry name" value="UreF_sf"/>
</dbReference>
<dbReference type="GO" id="GO:0016151">
    <property type="term" value="F:nickel cation binding"/>
    <property type="evidence" value="ECO:0007669"/>
    <property type="project" value="UniProtKB-UniRule"/>
</dbReference>
<keyword evidence="3" id="KW-0963">Cytoplasm</keyword>